<dbReference type="Pfam" id="PF13180">
    <property type="entry name" value="PDZ_2"/>
    <property type="match status" value="1"/>
</dbReference>
<keyword evidence="3" id="KW-0378">Hydrolase</keyword>
<dbReference type="Gene3D" id="2.40.10.10">
    <property type="entry name" value="Trypsin-like serine proteases"/>
    <property type="match status" value="2"/>
</dbReference>
<gene>
    <name evidence="6" type="ORF">EDD33_3312</name>
</gene>
<dbReference type="InterPro" id="IPR009003">
    <property type="entry name" value="Peptidase_S1_PA"/>
</dbReference>
<dbReference type="InterPro" id="IPR001478">
    <property type="entry name" value="PDZ"/>
</dbReference>
<dbReference type="InterPro" id="IPR036034">
    <property type="entry name" value="PDZ_sf"/>
</dbReference>
<dbReference type="InterPro" id="IPR043504">
    <property type="entry name" value="Peptidase_S1_PA_chymotrypsin"/>
</dbReference>
<protein>
    <submittedName>
        <fullName evidence="6">Putative serine protease PepD</fullName>
    </submittedName>
</protein>
<evidence type="ECO:0000313" key="7">
    <source>
        <dbReference type="Proteomes" id="UP000281738"/>
    </source>
</evidence>
<sequence length="419" mass="42243">MAATPPGPSGPWGPPPPSYAEPTRRLPGLPLPPADARPDDRGFLGGALAEPEPDDSAPTRAGLPRWVWPAVAGLALVLGLTGGALAAGLMAQDGEQTSISVERRTAQPLPADNASIASVAEEVLPSTVQILAGAAGAGSGGATGSGFVYDDQGHVITNNHVVAEAAEAGQDIRIVDQDGNRSVAKVVGRSTVYDLAVLEAEGARSMQPAAVGSADQMRVGETVVAIGSPLGLSSTVTSGIISAVNRPVTTGESQSDNSYINAVQTDAAINPGNSGGPLVNLQGQVVGVNSAIASLGSVSGDQGGNIGVGFAIPIEQVEVTAAQILRSGKAQYPVIGANVRGLPSLDGARVEEIDRGSPAADADLEVGDVIRRVDDALVTTSIDLVVAIRSHVPGEEVTLSVTRGGRDFSVPVTLDAKTE</sequence>
<reference evidence="6 7" key="1">
    <citation type="submission" date="2018-11" db="EMBL/GenBank/DDBJ databases">
        <title>Sequencing the genomes of 1000 actinobacteria strains.</title>
        <authorList>
            <person name="Klenk H.-P."/>
        </authorList>
    </citation>
    <scope>NUCLEOTIDE SEQUENCE [LARGE SCALE GENOMIC DNA]</scope>
    <source>
        <strain evidence="6 7">DSM 12652</strain>
    </source>
</reference>
<dbReference type="PRINTS" id="PR00834">
    <property type="entry name" value="PROTEASES2C"/>
</dbReference>
<evidence type="ECO:0000259" key="5">
    <source>
        <dbReference type="PROSITE" id="PS50106"/>
    </source>
</evidence>
<dbReference type="SMART" id="SM00228">
    <property type="entry name" value="PDZ"/>
    <property type="match status" value="1"/>
</dbReference>
<evidence type="ECO:0000256" key="1">
    <source>
        <dbReference type="ARBA" id="ARBA00010541"/>
    </source>
</evidence>
<dbReference type="AlphaFoldDB" id="A0A3N2CY00"/>
<dbReference type="PANTHER" id="PTHR43343:SF3">
    <property type="entry name" value="PROTEASE DO-LIKE 8, CHLOROPLASTIC"/>
    <property type="match status" value="1"/>
</dbReference>
<dbReference type="Proteomes" id="UP000281738">
    <property type="component" value="Unassembled WGS sequence"/>
</dbReference>
<organism evidence="6 7">
    <name type="scientific">Nocardioides aurantiacus</name>
    <dbReference type="NCBI Taxonomy" id="86796"/>
    <lineage>
        <taxon>Bacteria</taxon>
        <taxon>Bacillati</taxon>
        <taxon>Actinomycetota</taxon>
        <taxon>Actinomycetes</taxon>
        <taxon>Propionibacteriales</taxon>
        <taxon>Nocardioidaceae</taxon>
        <taxon>Nocardioides</taxon>
    </lineage>
</organism>
<keyword evidence="7" id="KW-1185">Reference proteome</keyword>
<feature type="domain" description="PDZ" evidence="5">
    <location>
        <begin position="321"/>
        <end position="375"/>
    </location>
</feature>
<dbReference type="GO" id="GO:0006508">
    <property type="term" value="P:proteolysis"/>
    <property type="evidence" value="ECO:0007669"/>
    <property type="project" value="UniProtKB-KW"/>
</dbReference>
<comment type="similarity">
    <text evidence="1">Belongs to the peptidase S1C family.</text>
</comment>
<name>A0A3N2CY00_9ACTN</name>
<evidence type="ECO:0000256" key="4">
    <source>
        <dbReference type="SAM" id="MobiDB-lite"/>
    </source>
</evidence>
<feature type="region of interest" description="Disordered" evidence="4">
    <location>
        <begin position="1"/>
        <end position="61"/>
    </location>
</feature>
<evidence type="ECO:0000256" key="2">
    <source>
        <dbReference type="ARBA" id="ARBA00022670"/>
    </source>
</evidence>
<dbReference type="Gene3D" id="2.30.42.10">
    <property type="match status" value="1"/>
</dbReference>
<evidence type="ECO:0000313" key="6">
    <source>
        <dbReference type="EMBL" id="ROR92422.1"/>
    </source>
</evidence>
<dbReference type="Pfam" id="PF13365">
    <property type="entry name" value="Trypsin_2"/>
    <property type="match status" value="1"/>
</dbReference>
<evidence type="ECO:0000256" key="3">
    <source>
        <dbReference type="ARBA" id="ARBA00022801"/>
    </source>
</evidence>
<accession>A0A3N2CY00</accession>
<dbReference type="SUPFAM" id="SSF50156">
    <property type="entry name" value="PDZ domain-like"/>
    <property type="match status" value="1"/>
</dbReference>
<dbReference type="InterPro" id="IPR051201">
    <property type="entry name" value="Chloro_Bact_Ser_Proteases"/>
</dbReference>
<dbReference type="EMBL" id="RKHO01000001">
    <property type="protein sequence ID" value="ROR92422.1"/>
    <property type="molecule type" value="Genomic_DNA"/>
</dbReference>
<dbReference type="SUPFAM" id="SSF50494">
    <property type="entry name" value="Trypsin-like serine proteases"/>
    <property type="match status" value="1"/>
</dbReference>
<dbReference type="InterPro" id="IPR001940">
    <property type="entry name" value="Peptidase_S1C"/>
</dbReference>
<keyword evidence="2 6" id="KW-0645">Protease</keyword>
<dbReference type="PROSITE" id="PS50106">
    <property type="entry name" value="PDZ"/>
    <property type="match status" value="1"/>
</dbReference>
<dbReference type="GO" id="GO:0004252">
    <property type="term" value="F:serine-type endopeptidase activity"/>
    <property type="evidence" value="ECO:0007669"/>
    <property type="project" value="InterPro"/>
</dbReference>
<comment type="caution">
    <text evidence="6">The sequence shown here is derived from an EMBL/GenBank/DDBJ whole genome shotgun (WGS) entry which is preliminary data.</text>
</comment>
<proteinExistence type="inferred from homology"/>
<dbReference type="PANTHER" id="PTHR43343">
    <property type="entry name" value="PEPTIDASE S12"/>
    <property type="match status" value="1"/>
</dbReference>
<feature type="compositionally biased region" description="Pro residues" evidence="4">
    <location>
        <begin position="1"/>
        <end position="19"/>
    </location>
</feature>